<dbReference type="EMBL" id="BLAF01000024">
    <property type="protein sequence ID" value="GES21625.1"/>
    <property type="molecule type" value="Genomic_DNA"/>
</dbReference>
<dbReference type="SUPFAM" id="SSF47413">
    <property type="entry name" value="lambda repressor-like DNA-binding domains"/>
    <property type="match status" value="1"/>
</dbReference>
<protein>
    <recommendedName>
        <fullName evidence="2">HTH cro/C1-type domain-containing protein</fullName>
    </recommendedName>
</protein>
<dbReference type="InterPro" id="IPR001387">
    <property type="entry name" value="Cro/C1-type_HTH"/>
</dbReference>
<keyword evidence="4" id="KW-1185">Reference proteome</keyword>
<feature type="domain" description="HTH cro/C1-type" evidence="2">
    <location>
        <begin position="10"/>
        <end position="65"/>
    </location>
</feature>
<name>A0A5M3XJJ3_9ACTN</name>
<dbReference type="Proteomes" id="UP000377595">
    <property type="component" value="Unassembled WGS sequence"/>
</dbReference>
<dbReference type="Pfam" id="PF06114">
    <property type="entry name" value="Peptidase_M78"/>
    <property type="match status" value="1"/>
</dbReference>
<organism evidence="3 4">
    <name type="scientific">Acrocarpospora pleiomorpha</name>
    <dbReference type="NCBI Taxonomy" id="90975"/>
    <lineage>
        <taxon>Bacteria</taxon>
        <taxon>Bacillati</taxon>
        <taxon>Actinomycetota</taxon>
        <taxon>Actinomycetes</taxon>
        <taxon>Streptosporangiales</taxon>
        <taxon>Streptosporangiaceae</taxon>
        <taxon>Acrocarpospora</taxon>
    </lineage>
</organism>
<accession>A0A5M3XJJ3</accession>
<dbReference type="Gene3D" id="1.10.260.40">
    <property type="entry name" value="lambda repressor-like DNA-binding domains"/>
    <property type="match status" value="1"/>
</dbReference>
<dbReference type="InterPro" id="IPR010359">
    <property type="entry name" value="IrrE_HExxH"/>
</dbReference>
<evidence type="ECO:0000256" key="1">
    <source>
        <dbReference type="ARBA" id="ARBA00007227"/>
    </source>
</evidence>
<dbReference type="SMART" id="SM00530">
    <property type="entry name" value="HTH_XRE"/>
    <property type="match status" value="1"/>
</dbReference>
<dbReference type="AlphaFoldDB" id="A0A5M3XJJ3"/>
<comment type="caution">
    <text evidence="3">The sequence shown here is derived from an EMBL/GenBank/DDBJ whole genome shotgun (WGS) entry which is preliminary data.</text>
</comment>
<dbReference type="PANTHER" id="PTHR43236">
    <property type="entry name" value="ANTITOXIN HIGA1"/>
    <property type="match status" value="1"/>
</dbReference>
<dbReference type="Pfam" id="PF01381">
    <property type="entry name" value="HTH_3"/>
    <property type="match status" value="1"/>
</dbReference>
<evidence type="ECO:0000313" key="3">
    <source>
        <dbReference type="EMBL" id="GES21625.1"/>
    </source>
</evidence>
<dbReference type="InterPro" id="IPR010982">
    <property type="entry name" value="Lambda_DNA-bd_dom_sf"/>
</dbReference>
<dbReference type="OrthoDB" id="9794834at2"/>
<comment type="similarity">
    <text evidence="1">Belongs to the short-chain fatty acyl-CoA assimilation regulator (ScfR) family.</text>
</comment>
<sequence length="398" mass="42985">MDIHAIGERVRSERERAGLTQRELAELAELSQPTLARIELGTRAQLAIAELDRIATALRIPLADLTRGNPVRERVRIAARIGQADPEATAAAVRQAVDILVLDDRLDRLTAPCPAPATTAAPYLPLPDPGTPPEAQGQALARAVRDLLDLGGAPLADPGELAERLTGADTAVLNFPAGINGFTLTDPVRGIVLIAAGSRAVAERQRFTFAHELANLLFGDGDHSDAVSTHRTPAEIRCDAFARHLLAPHDGIRAWLGPDHASLDERACALLARHFGVSLMVILIQAQHIGLLTPAHVNELRGPTGAQLARRYGWAQQYEREQEAAHTRRPPRRILERATTAYRTGRLSIRTLAALEGRDPADLENGLSDAGITPRLAPVRHADLGRLLTRARATPEET</sequence>
<dbReference type="Gene3D" id="1.10.10.2910">
    <property type="match status" value="1"/>
</dbReference>
<dbReference type="CDD" id="cd00093">
    <property type="entry name" value="HTH_XRE"/>
    <property type="match status" value="1"/>
</dbReference>
<evidence type="ECO:0000259" key="2">
    <source>
        <dbReference type="PROSITE" id="PS50943"/>
    </source>
</evidence>
<dbReference type="InterPro" id="IPR052345">
    <property type="entry name" value="Rad_response_metalloprotease"/>
</dbReference>
<proteinExistence type="inferred from homology"/>
<reference evidence="3 4" key="1">
    <citation type="submission" date="2019-10" db="EMBL/GenBank/DDBJ databases">
        <title>Whole genome shotgun sequence of Acrocarpospora pleiomorpha NBRC 16267.</title>
        <authorList>
            <person name="Ichikawa N."/>
            <person name="Kimura A."/>
            <person name="Kitahashi Y."/>
            <person name="Komaki H."/>
            <person name="Oguchi A."/>
        </authorList>
    </citation>
    <scope>NUCLEOTIDE SEQUENCE [LARGE SCALE GENOMIC DNA]</scope>
    <source>
        <strain evidence="3 4">NBRC 16267</strain>
    </source>
</reference>
<dbReference type="RefSeq" id="WP_155346602.1">
    <property type="nucleotide sequence ID" value="NZ_BAAAHM010000005.1"/>
</dbReference>
<gene>
    <name evidence="3" type="ORF">Aple_045210</name>
</gene>
<dbReference type="PROSITE" id="PS50943">
    <property type="entry name" value="HTH_CROC1"/>
    <property type="match status" value="1"/>
</dbReference>
<dbReference type="PANTHER" id="PTHR43236:SF2">
    <property type="entry name" value="BLL0069 PROTEIN"/>
    <property type="match status" value="1"/>
</dbReference>
<evidence type="ECO:0000313" key="4">
    <source>
        <dbReference type="Proteomes" id="UP000377595"/>
    </source>
</evidence>
<dbReference type="GO" id="GO:0003677">
    <property type="term" value="F:DNA binding"/>
    <property type="evidence" value="ECO:0007669"/>
    <property type="project" value="InterPro"/>
</dbReference>